<dbReference type="AlphaFoldDB" id="A0A1J1HJ73"/>
<dbReference type="Proteomes" id="UP000183832">
    <property type="component" value="Unassembled WGS sequence"/>
</dbReference>
<sequence>MALFWIPPMEPLSIFTVDDYLNRPILARDKRIQHQNRSVSRFDPEERERLQHQEQPDIYQIKAHFKLAPNV</sequence>
<evidence type="ECO:0000313" key="1">
    <source>
        <dbReference type="EMBL" id="CRK88096.1"/>
    </source>
</evidence>
<keyword evidence="2" id="KW-1185">Reference proteome</keyword>
<name>A0A1J1HJ73_9DIPT</name>
<proteinExistence type="predicted"/>
<gene>
    <name evidence="1" type="ORF">CLUMA_CG001881</name>
</gene>
<protein>
    <submittedName>
        <fullName evidence="1">CLUMA_CG001881, isoform A</fullName>
    </submittedName>
</protein>
<reference evidence="1 2" key="1">
    <citation type="submission" date="2015-04" db="EMBL/GenBank/DDBJ databases">
        <authorList>
            <person name="Syromyatnikov M.Y."/>
            <person name="Popov V.N."/>
        </authorList>
    </citation>
    <scope>NUCLEOTIDE SEQUENCE [LARGE SCALE GENOMIC DNA]</scope>
</reference>
<evidence type="ECO:0000313" key="2">
    <source>
        <dbReference type="Proteomes" id="UP000183832"/>
    </source>
</evidence>
<dbReference type="EMBL" id="CVRI01000006">
    <property type="protein sequence ID" value="CRK88096.1"/>
    <property type="molecule type" value="Genomic_DNA"/>
</dbReference>
<accession>A0A1J1HJ73</accession>
<organism evidence="1 2">
    <name type="scientific">Clunio marinus</name>
    <dbReference type="NCBI Taxonomy" id="568069"/>
    <lineage>
        <taxon>Eukaryota</taxon>
        <taxon>Metazoa</taxon>
        <taxon>Ecdysozoa</taxon>
        <taxon>Arthropoda</taxon>
        <taxon>Hexapoda</taxon>
        <taxon>Insecta</taxon>
        <taxon>Pterygota</taxon>
        <taxon>Neoptera</taxon>
        <taxon>Endopterygota</taxon>
        <taxon>Diptera</taxon>
        <taxon>Nematocera</taxon>
        <taxon>Chironomoidea</taxon>
        <taxon>Chironomidae</taxon>
        <taxon>Clunio</taxon>
    </lineage>
</organism>